<comment type="caution">
    <text evidence="2">The sequence shown here is derived from an EMBL/GenBank/DDBJ whole genome shotgun (WGS) entry which is preliminary data.</text>
</comment>
<feature type="transmembrane region" description="Helical" evidence="1">
    <location>
        <begin position="22"/>
        <end position="43"/>
    </location>
</feature>
<name>A0A4S2Q9F6_9PAST</name>
<feature type="non-terminal residue" evidence="2">
    <location>
        <position position="1"/>
    </location>
</feature>
<dbReference type="EMBL" id="QXNG01000105">
    <property type="protein sequence ID" value="THA12607.1"/>
    <property type="molecule type" value="Genomic_DNA"/>
</dbReference>
<gene>
    <name evidence="2" type="ORF">D3M76_09795</name>
</gene>
<evidence type="ECO:0000313" key="2">
    <source>
        <dbReference type="EMBL" id="THA12607.1"/>
    </source>
</evidence>
<keyword evidence="1" id="KW-0472">Membrane</keyword>
<dbReference type="RefSeq" id="WP_238327452.1">
    <property type="nucleotide sequence ID" value="NZ_QXNG01000105.1"/>
</dbReference>
<evidence type="ECO:0000313" key="3">
    <source>
        <dbReference type="Proteomes" id="UP000310576"/>
    </source>
</evidence>
<keyword evidence="1" id="KW-1133">Transmembrane helix</keyword>
<sequence length="98" mass="11119">GILSCMSLFDKKEIKGSTFCKLFILLSIYIPTVLTMIISGSLMAIGREDLSKLIGKDIGVKEFFYLLCQLTLLLSICIPIVFNDLNKRLRKINEKMQN</sequence>
<accession>A0A4S2Q9F6</accession>
<proteinExistence type="predicted"/>
<reference evidence="2 3" key="1">
    <citation type="journal article" date="2019" name="Vet. Microbiol.">
        <title>Development of multi locus sequence typing (MLST) of Rodentibacter pneumotropicus.</title>
        <authorList>
            <person name="Adhikary S."/>
            <person name="Bisgaard M."/>
            <person name="Boot R."/>
            <person name="Benga L."/>
            <person name="Nicklas W."/>
            <person name="Christensen H."/>
        </authorList>
    </citation>
    <scope>NUCLEOTIDE SEQUENCE [LARGE SCALE GENOMIC DNA]</scope>
    <source>
        <strain evidence="2 3">1596_07</strain>
    </source>
</reference>
<evidence type="ECO:0000256" key="1">
    <source>
        <dbReference type="SAM" id="Phobius"/>
    </source>
</evidence>
<keyword evidence="1" id="KW-0812">Transmembrane</keyword>
<protein>
    <submittedName>
        <fullName evidence="2">Uncharacterized protein</fullName>
    </submittedName>
</protein>
<dbReference type="AlphaFoldDB" id="A0A4S2Q9F6"/>
<feature type="transmembrane region" description="Helical" evidence="1">
    <location>
        <begin position="63"/>
        <end position="82"/>
    </location>
</feature>
<dbReference type="Proteomes" id="UP000310576">
    <property type="component" value="Unassembled WGS sequence"/>
</dbReference>
<organism evidence="2 3">
    <name type="scientific">Rodentibacter pneumotropicus</name>
    <dbReference type="NCBI Taxonomy" id="758"/>
    <lineage>
        <taxon>Bacteria</taxon>
        <taxon>Pseudomonadati</taxon>
        <taxon>Pseudomonadota</taxon>
        <taxon>Gammaproteobacteria</taxon>
        <taxon>Pasteurellales</taxon>
        <taxon>Pasteurellaceae</taxon>
        <taxon>Rodentibacter</taxon>
    </lineage>
</organism>